<feature type="region of interest" description="Disordered" evidence="4">
    <location>
        <begin position="376"/>
        <end position="427"/>
    </location>
</feature>
<feature type="compositionally biased region" description="Basic and acidic residues" evidence="4">
    <location>
        <begin position="547"/>
        <end position="564"/>
    </location>
</feature>
<gene>
    <name evidence="7" type="primary">LOC101505423</name>
</gene>
<organism evidence="6 7">
    <name type="scientific">Cicer arietinum</name>
    <name type="common">Chickpea</name>
    <name type="synonym">Garbanzo</name>
    <dbReference type="NCBI Taxonomy" id="3827"/>
    <lineage>
        <taxon>Eukaryota</taxon>
        <taxon>Viridiplantae</taxon>
        <taxon>Streptophyta</taxon>
        <taxon>Embryophyta</taxon>
        <taxon>Tracheophyta</taxon>
        <taxon>Spermatophyta</taxon>
        <taxon>Magnoliopsida</taxon>
        <taxon>eudicotyledons</taxon>
        <taxon>Gunneridae</taxon>
        <taxon>Pentapetalae</taxon>
        <taxon>rosids</taxon>
        <taxon>fabids</taxon>
        <taxon>Fabales</taxon>
        <taxon>Fabaceae</taxon>
        <taxon>Papilionoideae</taxon>
        <taxon>50 kb inversion clade</taxon>
        <taxon>NPAAA clade</taxon>
        <taxon>Hologalegina</taxon>
        <taxon>IRL clade</taxon>
        <taxon>Cicereae</taxon>
        <taxon>Cicer</taxon>
    </lineage>
</organism>
<comment type="subcellular location">
    <subcellularLocation>
        <location evidence="1 3">Nucleus</location>
    </subcellularLocation>
</comment>
<feature type="compositionally biased region" description="Basic residues" evidence="4">
    <location>
        <begin position="1004"/>
        <end position="1013"/>
    </location>
</feature>
<keyword evidence="2 3" id="KW-0238">DNA-binding</keyword>
<reference evidence="6" key="1">
    <citation type="journal article" date="2013" name="Nat. Biotechnol.">
        <title>Draft genome sequence of chickpea (Cicer arietinum) provides a resource for trait improvement.</title>
        <authorList>
            <person name="Varshney R.K."/>
            <person name="Song C."/>
            <person name="Saxena R.K."/>
            <person name="Azam S."/>
            <person name="Yu S."/>
            <person name="Sharpe A.G."/>
            <person name="Cannon S."/>
            <person name="Baek J."/>
            <person name="Rosen B.D."/>
            <person name="Tar'an B."/>
            <person name="Millan T."/>
            <person name="Zhang X."/>
            <person name="Ramsay L.D."/>
            <person name="Iwata A."/>
            <person name="Wang Y."/>
            <person name="Nelson W."/>
            <person name="Farmer A.D."/>
            <person name="Gaur P.M."/>
            <person name="Soderlund C."/>
            <person name="Penmetsa R.V."/>
            <person name="Xu C."/>
            <person name="Bharti A.K."/>
            <person name="He W."/>
            <person name="Winter P."/>
            <person name="Zhao S."/>
            <person name="Hane J.K."/>
            <person name="Carrasquilla-Garcia N."/>
            <person name="Condie J.A."/>
            <person name="Upadhyaya H.D."/>
            <person name="Luo M.C."/>
            <person name="Thudi M."/>
            <person name="Gowda C.L."/>
            <person name="Singh N.P."/>
            <person name="Lichtenzveig J."/>
            <person name="Gali K.K."/>
            <person name="Rubio J."/>
            <person name="Nadarajan N."/>
            <person name="Dolezel J."/>
            <person name="Bansal K.C."/>
            <person name="Xu X."/>
            <person name="Edwards D."/>
            <person name="Zhang G."/>
            <person name="Kahl G."/>
            <person name="Gil J."/>
            <person name="Singh K.B."/>
            <person name="Datta S.K."/>
            <person name="Jackson S.A."/>
            <person name="Wang J."/>
            <person name="Cook D.R."/>
        </authorList>
    </citation>
    <scope>NUCLEOTIDE SEQUENCE [LARGE SCALE GENOMIC DNA]</scope>
    <source>
        <strain evidence="6">cv. CDC Frontier</strain>
    </source>
</reference>
<feature type="domain" description="Homeobox" evidence="5">
    <location>
        <begin position="66"/>
        <end position="126"/>
    </location>
</feature>
<dbReference type="PANTHER" id="PTHR33400">
    <property type="entry name" value="ZINC FINGER CCCH DOMAIN-CONTAINING PROTEIN 6-RELATED"/>
    <property type="match status" value="1"/>
</dbReference>
<feature type="region of interest" description="Disordered" evidence="4">
    <location>
        <begin position="684"/>
        <end position="733"/>
    </location>
</feature>
<dbReference type="RefSeq" id="XP_004494351.1">
    <property type="nucleotide sequence ID" value="XM_004494294.3"/>
</dbReference>
<protein>
    <submittedName>
        <fullName evidence="7">Homeobox protein LUMINIDEPENDENS</fullName>
    </submittedName>
</protein>
<evidence type="ECO:0000256" key="2">
    <source>
        <dbReference type="ARBA" id="ARBA00023125"/>
    </source>
</evidence>
<feature type="region of interest" description="Disordered" evidence="4">
    <location>
        <begin position="547"/>
        <end position="582"/>
    </location>
</feature>
<feature type="DNA-binding region" description="Homeobox" evidence="3">
    <location>
        <begin position="68"/>
        <end position="127"/>
    </location>
</feature>
<evidence type="ECO:0000256" key="3">
    <source>
        <dbReference type="PROSITE-ProRule" id="PRU00108"/>
    </source>
</evidence>
<dbReference type="PaxDb" id="3827-XP_004494350.1"/>
<accession>A0A1S2XTK9</accession>
<reference evidence="7" key="2">
    <citation type="submission" date="2025-08" db="UniProtKB">
        <authorList>
            <consortium name="RefSeq"/>
        </authorList>
    </citation>
    <scope>IDENTIFICATION</scope>
    <source>
        <tissue evidence="7">Etiolated seedlings</tissue>
    </source>
</reference>
<dbReference type="KEGG" id="cam:101505423"/>
<dbReference type="InterPro" id="IPR001356">
    <property type="entry name" value="HD"/>
</dbReference>
<keyword evidence="3 7" id="KW-0371">Homeobox</keyword>
<dbReference type="eggNOG" id="ENOG502QSCV">
    <property type="taxonomic scope" value="Eukaryota"/>
</dbReference>
<dbReference type="Gene3D" id="1.10.10.60">
    <property type="entry name" value="Homeodomain-like"/>
    <property type="match status" value="1"/>
</dbReference>
<keyword evidence="3" id="KW-0539">Nucleus</keyword>
<keyword evidence="6" id="KW-1185">Reference proteome</keyword>
<dbReference type="GO" id="GO:0003677">
    <property type="term" value="F:DNA binding"/>
    <property type="evidence" value="ECO:0007669"/>
    <property type="project" value="UniProtKB-UniRule"/>
</dbReference>
<dbReference type="Proteomes" id="UP000087171">
    <property type="component" value="Chromosome Ca3"/>
</dbReference>
<dbReference type="OrthoDB" id="1920276at2759"/>
<dbReference type="SMART" id="SM00389">
    <property type="entry name" value="HOX"/>
    <property type="match status" value="1"/>
</dbReference>
<evidence type="ECO:0000256" key="4">
    <source>
        <dbReference type="SAM" id="MobiDB-lite"/>
    </source>
</evidence>
<feature type="compositionally biased region" description="Polar residues" evidence="4">
    <location>
        <begin position="888"/>
        <end position="900"/>
    </location>
</feature>
<evidence type="ECO:0000256" key="1">
    <source>
        <dbReference type="ARBA" id="ARBA00004123"/>
    </source>
</evidence>
<evidence type="ECO:0000313" key="6">
    <source>
        <dbReference type="Proteomes" id="UP000087171"/>
    </source>
</evidence>
<dbReference type="PANTHER" id="PTHR33400:SF6">
    <property type="entry name" value="HOMEOBOX PROTEIN LUMINIDEPENDENS"/>
    <property type="match status" value="1"/>
</dbReference>
<sequence length="1013" mass="113039">MEVWNDDLSELEIGSSVESFQRFLISQRELFHSQIDQFQEIVVTQCKLTGVNPLSQEMAAGALSIKIGKRPRDLLNPKAVNYMQSIFSIKDAISKKESREISALFGVTVTQVRDFFTSQRSRVRKLVQLSRERALRSNSCAESHDVQINFDPVRSINPAPLNSAGPINTEEASCSTQEAALSDLDNLDKQFVENIFGLMQQEQTFSGQEKLMEWILTIQNFSVLLWFLTGGGAMTLANWLSKAAVEEQTSALLLILKVLCHLPLHKALPAHISVLLQSVNRLRFYRTSDISNRARVLLSKWSKLLTRNQAIKKPNGVKPSGDVQKEIILSQSIGQIIGPESWHLNIDVPEDILALSNEFSDDFRKMQSRSVKLLLPSSDDCNKKPPLGVSSSQSRERRKVQLVEQPGSVSRSPPVARTVPVSQGRPMSADDIQKAKMRALFMQSKYGKTVSSKVNKAKTVSPSKSRTNQASIAVCSSKVPSPLKIEEDKKPLLLPSKTSIRLESSYSKLKMDLKEPIWEKCKRVKIPWKTPAEVKLQDTWRVGAGENSKEVHVQENRNRRDKESIYQTVQEMPSNPKEPWDLEMDYDDSLTAEIPIEQLPDGDGAEIVDASNQTATHAAVQGVASSSSASNAANAEPDLELLSVLLKNPELVFALTSGQAGNITSEETLKLLDMIKRGSVNLGLSENANGNYGTSAKAPEKVEVSLPSPTPSSDPSTSGWSIEAQKNPFTRQNLAPDRRFIQSSASIATTNLSYQIPATSTTVRQQHIVVPSLNQLTGTTVSRYSLPQATNIIPEKQPPRVHSSVHAQTPFSDRGLSMKNTITAKGPLAMRADGISNIKPVVPNSSMQAGLSNSFPQSFTMTSPSHLATQQQRHAHTILHQPHFAEPSYQNPVHSYQPQFEKSGPVSDLRRVRQDIPSSYHDQRNHNNYNTLVGEPMQSGSWDRNNHEREGFESWSPENSPTRNPRYVPGRNIPESRMNHARNHRPEWSRQRGSSGHWDPGRHENRKWHDQRR</sequence>
<dbReference type="GeneID" id="101505423"/>
<dbReference type="SUPFAM" id="SSF46689">
    <property type="entry name" value="Homeodomain-like"/>
    <property type="match status" value="1"/>
</dbReference>
<dbReference type="InterPro" id="IPR009057">
    <property type="entry name" value="Homeodomain-like_sf"/>
</dbReference>
<dbReference type="GO" id="GO:0010228">
    <property type="term" value="P:vegetative to reproductive phase transition of meristem"/>
    <property type="evidence" value="ECO:0007669"/>
    <property type="project" value="TreeGrafter"/>
</dbReference>
<feature type="region of interest" description="Disordered" evidence="4">
    <location>
        <begin position="886"/>
        <end position="1013"/>
    </location>
</feature>
<dbReference type="GO" id="GO:0005634">
    <property type="term" value="C:nucleus"/>
    <property type="evidence" value="ECO:0007669"/>
    <property type="project" value="UniProtKB-SubCell"/>
</dbReference>
<evidence type="ECO:0000259" key="5">
    <source>
        <dbReference type="PROSITE" id="PS50071"/>
    </source>
</evidence>
<dbReference type="PROSITE" id="PS50071">
    <property type="entry name" value="HOMEOBOX_2"/>
    <property type="match status" value="1"/>
</dbReference>
<dbReference type="STRING" id="3827.A0A1S2XTK9"/>
<dbReference type="AlphaFoldDB" id="A0A1S2XTK9"/>
<proteinExistence type="predicted"/>
<feature type="compositionally biased region" description="Polar residues" evidence="4">
    <location>
        <begin position="684"/>
        <end position="694"/>
    </location>
</feature>
<feature type="compositionally biased region" description="Low complexity" evidence="4">
    <location>
        <begin position="705"/>
        <end position="718"/>
    </location>
</feature>
<evidence type="ECO:0000313" key="7">
    <source>
        <dbReference type="RefSeq" id="XP_004494351.1"/>
    </source>
</evidence>
<dbReference type="SMR" id="A0A1S2XTK9"/>
<name>A0A1S2XTK9_CICAR</name>